<protein>
    <recommendedName>
        <fullName evidence="4">Immunity protein</fullName>
    </recommendedName>
</protein>
<dbReference type="InterPro" id="IPR032032">
    <property type="entry name" value="Tai4"/>
</dbReference>
<dbReference type="Proteomes" id="UP000270524">
    <property type="component" value="Unassembled WGS sequence"/>
</dbReference>
<feature type="signal peptide" evidence="1">
    <location>
        <begin position="1"/>
        <end position="26"/>
    </location>
</feature>
<dbReference type="Gene3D" id="1.20.120.1620">
    <property type="match status" value="1"/>
</dbReference>
<keyword evidence="1" id="KW-0732">Signal</keyword>
<evidence type="ECO:0008006" key="4">
    <source>
        <dbReference type="Google" id="ProtNLM"/>
    </source>
</evidence>
<dbReference type="Pfam" id="PF16695">
    <property type="entry name" value="Tai4"/>
    <property type="match status" value="1"/>
</dbReference>
<evidence type="ECO:0000313" key="3">
    <source>
        <dbReference type="Proteomes" id="UP000270524"/>
    </source>
</evidence>
<proteinExistence type="predicted"/>
<gene>
    <name evidence="2" type="ORF">ALQ51_01370</name>
</gene>
<dbReference type="AlphaFoldDB" id="A0A3M3QYP6"/>
<evidence type="ECO:0000256" key="1">
    <source>
        <dbReference type="SAM" id="SignalP"/>
    </source>
</evidence>
<dbReference type="EMBL" id="RBPJ01000284">
    <property type="protein sequence ID" value="RMN89135.1"/>
    <property type="molecule type" value="Genomic_DNA"/>
</dbReference>
<name>A0A3M3QYP6_PSECA</name>
<feature type="chain" id="PRO_5018168141" description="Immunity protein" evidence="1">
    <location>
        <begin position="27"/>
        <end position="154"/>
    </location>
</feature>
<organism evidence="2 3">
    <name type="scientific">Pseudomonas cannabina</name>
    <dbReference type="NCBI Taxonomy" id="86840"/>
    <lineage>
        <taxon>Bacteria</taxon>
        <taxon>Pseudomonadati</taxon>
        <taxon>Pseudomonadota</taxon>
        <taxon>Gammaproteobacteria</taxon>
        <taxon>Pseudomonadales</taxon>
        <taxon>Pseudomonadaceae</taxon>
        <taxon>Pseudomonas</taxon>
    </lineage>
</organism>
<comment type="caution">
    <text evidence="2">The sequence shown here is derived from an EMBL/GenBank/DDBJ whole genome shotgun (WGS) entry which is preliminary data.</text>
</comment>
<dbReference type="InterPro" id="IPR038314">
    <property type="entry name" value="T6SS_sf"/>
</dbReference>
<reference evidence="2 3" key="1">
    <citation type="submission" date="2018-08" db="EMBL/GenBank/DDBJ databases">
        <title>Recombination of ecologically and evolutionarily significant loci maintains genetic cohesion in the Pseudomonas syringae species complex.</title>
        <authorList>
            <person name="Dillon M."/>
            <person name="Thakur S."/>
            <person name="Almeida R.N.D."/>
            <person name="Weir B.S."/>
            <person name="Guttman D.S."/>
        </authorList>
    </citation>
    <scope>NUCLEOTIDE SEQUENCE [LARGE SCALE GENOMIC DNA]</scope>
    <source>
        <strain evidence="2 3">ICMP 15203</strain>
    </source>
</reference>
<accession>A0A3M3QYP6</accession>
<sequence>MEFVLIKYLIAIAVLACTALPFNSWAKDDTAHSPQAGGRSYAQNYKDMVLAECIAKAYKNEPKAAQDAGSSASALLDWTYYDMEQDPRAGRPLIDRFLARDYHNPLVESEVKGVRFDLLKCLDLYHSKELDSQVKKLVIKPDHTYRQDNPPKTN</sequence>
<evidence type="ECO:0000313" key="2">
    <source>
        <dbReference type="EMBL" id="RMN89135.1"/>
    </source>
</evidence>